<dbReference type="AlphaFoldDB" id="A0A1D8UYZ4"/>
<reference evidence="1 2" key="1">
    <citation type="journal article" date="2016" name="Microb. Cell Fact.">
        <title>Dissection of exopolysaccharide biosynthesis in Kozakia baliensis.</title>
        <authorList>
            <person name="Brandt J.U."/>
            <person name="Jakob F."/>
            <person name="Behr J."/>
            <person name="Geissler A.J."/>
            <person name="Vogel R.F."/>
        </authorList>
    </citation>
    <scope>NUCLEOTIDE SEQUENCE [LARGE SCALE GENOMIC DNA]</scope>
    <source>
        <strain evidence="1 2">DSM 14400</strain>
        <plasmid evidence="2">Plasmid pkb14400_3</plasmid>
    </source>
</reference>
<evidence type="ECO:0000313" key="2">
    <source>
        <dbReference type="Proteomes" id="UP000179145"/>
    </source>
</evidence>
<evidence type="ECO:0000313" key="1">
    <source>
        <dbReference type="EMBL" id="AOX18839.1"/>
    </source>
</evidence>
<dbReference type="RefSeq" id="WP_070404274.1">
    <property type="nucleotide sequence ID" value="NZ_BJVW01000036.1"/>
</dbReference>
<dbReference type="Proteomes" id="UP000179145">
    <property type="component" value="Plasmid pKB14400_3"/>
</dbReference>
<gene>
    <name evidence="1" type="ORF">A0U89_16265</name>
</gene>
<keyword evidence="1" id="KW-0614">Plasmid</keyword>
<dbReference type="InterPro" id="IPR012902">
    <property type="entry name" value="N_methyl_site"/>
</dbReference>
<dbReference type="KEGG" id="kba:A0U89_16265"/>
<dbReference type="Pfam" id="PF07963">
    <property type="entry name" value="N_methyl"/>
    <property type="match status" value="1"/>
</dbReference>
<sequence>MAARLPEMRDDGFTLIEVLVAFVITMLALGLVYEGVTSGLQATRVSVRMQEAISRAQSHLAAVGHGMQVMTTTQNGDDGSGFHWRVNMTPVETSSGSTPTMTLYRVEVSISWPDANSEKSMRDVTLTTYRLGTATGASR</sequence>
<dbReference type="EMBL" id="CP014677">
    <property type="protein sequence ID" value="AOX18839.1"/>
    <property type="molecule type" value="Genomic_DNA"/>
</dbReference>
<name>A0A1D8UYZ4_9PROT</name>
<geneLocation type="plasmid" evidence="2">
    <name>pkb14400_3</name>
</geneLocation>
<proteinExistence type="predicted"/>
<organism evidence="1 2">
    <name type="scientific">Kozakia baliensis</name>
    <dbReference type="NCBI Taxonomy" id="153496"/>
    <lineage>
        <taxon>Bacteria</taxon>
        <taxon>Pseudomonadati</taxon>
        <taxon>Pseudomonadota</taxon>
        <taxon>Alphaproteobacteria</taxon>
        <taxon>Acetobacterales</taxon>
        <taxon>Acetobacteraceae</taxon>
        <taxon>Kozakia</taxon>
    </lineage>
</organism>
<accession>A0A1D8UYZ4</accession>
<dbReference type="InterPro" id="IPR045584">
    <property type="entry name" value="Pilin-like"/>
</dbReference>
<protein>
    <submittedName>
        <fullName evidence="1">Pseudopilin I</fullName>
    </submittedName>
</protein>
<dbReference type="SUPFAM" id="SSF54523">
    <property type="entry name" value="Pili subunits"/>
    <property type="match status" value="1"/>
</dbReference>
<keyword evidence="2" id="KW-1185">Reference proteome</keyword>